<keyword evidence="1 3" id="KW-0732">Signal</keyword>
<evidence type="ECO:0000313" key="6">
    <source>
        <dbReference type="Proteomes" id="UP000255317"/>
    </source>
</evidence>
<feature type="signal peptide" evidence="3">
    <location>
        <begin position="1"/>
        <end position="20"/>
    </location>
</feature>
<dbReference type="InterPro" id="IPR056600">
    <property type="entry name" value="GBD_T9SS_assoc"/>
</dbReference>
<evidence type="ECO:0000313" key="5">
    <source>
        <dbReference type="EMBL" id="RDK83468.1"/>
    </source>
</evidence>
<dbReference type="PANTHER" id="PTHR46708:SF2">
    <property type="entry name" value="FIBRONECTIN TYPE-III DOMAIN-CONTAINING PROTEIN"/>
    <property type="match status" value="1"/>
</dbReference>
<dbReference type="SMART" id="SM00060">
    <property type="entry name" value="FN3"/>
    <property type="match status" value="3"/>
</dbReference>
<dbReference type="Gene3D" id="2.60.120.200">
    <property type="match status" value="3"/>
</dbReference>
<feature type="domain" description="Fibronectin type-III" evidence="4">
    <location>
        <begin position="1105"/>
        <end position="1196"/>
    </location>
</feature>
<dbReference type="EMBL" id="QRAO01000007">
    <property type="protein sequence ID" value="RDK83468.1"/>
    <property type="molecule type" value="Genomic_DNA"/>
</dbReference>
<dbReference type="InterPro" id="IPR036116">
    <property type="entry name" value="FN3_sf"/>
</dbReference>
<dbReference type="CDD" id="cd00063">
    <property type="entry name" value="FN3"/>
    <property type="match status" value="2"/>
</dbReference>
<proteinExistence type="predicted"/>
<dbReference type="InterPro" id="IPR003961">
    <property type="entry name" value="FN3_dom"/>
</dbReference>
<dbReference type="OrthoDB" id="1113525at2"/>
<evidence type="ECO:0000256" key="2">
    <source>
        <dbReference type="ARBA" id="ARBA00022737"/>
    </source>
</evidence>
<feature type="domain" description="Fibronectin type-III" evidence="4">
    <location>
        <begin position="178"/>
        <end position="273"/>
    </location>
</feature>
<feature type="chain" id="PRO_5016959660" evidence="3">
    <location>
        <begin position="21"/>
        <end position="1279"/>
    </location>
</feature>
<dbReference type="Proteomes" id="UP000255317">
    <property type="component" value="Unassembled WGS sequence"/>
</dbReference>
<gene>
    <name evidence="5" type="ORF">C8D94_1075</name>
</gene>
<dbReference type="NCBIfam" id="TIGR04183">
    <property type="entry name" value="Por_Secre_tail"/>
    <property type="match status" value="1"/>
</dbReference>
<dbReference type="RefSeq" id="WP_115124600.1">
    <property type="nucleotide sequence ID" value="NZ_QRAO01000007.1"/>
</dbReference>
<dbReference type="NCBIfam" id="NF038128">
    <property type="entry name" value="choice_anch_J"/>
    <property type="match status" value="2"/>
</dbReference>
<evidence type="ECO:0000256" key="1">
    <source>
        <dbReference type="ARBA" id="ARBA00022729"/>
    </source>
</evidence>
<protein>
    <submittedName>
        <fullName evidence="5">Putative secreted protein (Por secretion system target)</fullName>
    </submittedName>
</protein>
<dbReference type="AlphaFoldDB" id="A0A370Q537"/>
<accession>A0A370Q537</accession>
<comment type="caution">
    <text evidence="5">The sequence shown here is derived from an EMBL/GenBank/DDBJ whole genome shotgun (WGS) entry which is preliminary data.</text>
</comment>
<dbReference type="Pfam" id="PF23759">
    <property type="entry name" value="GBD_T9SS_assoc"/>
    <property type="match status" value="2"/>
</dbReference>
<evidence type="ECO:0000256" key="3">
    <source>
        <dbReference type="SAM" id="SignalP"/>
    </source>
</evidence>
<dbReference type="Gene3D" id="2.60.40.10">
    <property type="entry name" value="Immunoglobulins"/>
    <property type="match status" value="3"/>
</dbReference>
<dbReference type="InterPro" id="IPR026444">
    <property type="entry name" value="Secre_tail"/>
</dbReference>
<keyword evidence="6" id="KW-1185">Reference proteome</keyword>
<dbReference type="Pfam" id="PF18962">
    <property type="entry name" value="Por_Secre_tail"/>
    <property type="match status" value="1"/>
</dbReference>
<dbReference type="PROSITE" id="PS50853">
    <property type="entry name" value="FN3"/>
    <property type="match status" value="2"/>
</dbReference>
<dbReference type="InterPro" id="IPR050991">
    <property type="entry name" value="ECM_Regulatory_Proteins"/>
</dbReference>
<sequence length="1279" mass="139117">MKKLVLVLATFFMMGQAVFAQCEVSENFDTYNNGEVPVDWTMIDNTNGTNSYGQVTSDPASPTPPKYFRMYSGNATTGDLLFISPINPTTSDGNHRVKFYLEGFGDSNLVLGTIDTNDGTGTFSPITTLATTTDWVFHEVVIPAGTDQYLAFKHDALTTFDQVNLDSICLEEIPTCLEVTNVMLSSPTETTLDIAWDESASNEDNWEYVVQEIGTGIPVANGTAYSSPNASVSFTVTGLTMNTEYEAYVRADCGGGDYGAWILSGNTERTDCGIITSNFCEDWAGVEDDTVPFCWSVYDDPMTSGHALVDYQFAYSKNMFELTFTSTTVLGDIVAISPDVTYATDGTHRLRFTAGASDTTPDVLKVGTIDAMGNFVEITSLTLNPDRETEYLVDLPNNGHSHFAFQHGGAVNKTVWINTVCVEDIPSCLEVTNVAATNVQYNSADISWNTSGSSETAWEYIVQEATMPAPDATTSGTEVNTTMVTAPLGPNTAYIAYVRAKCDTNDFGAWIASEEFTSACDIFVAEYNNGFEGLNVSGEEVKPCWNIIDTTTGDFRTYNTAYGIFPYEGSLMLRFYFTTSSDLEGLFLVSPEFSDLANDKQIRFRMNKRASNEADFTMQVGTMADPTDPTSFVLLDDTTLNETTIVGDTWNEYTIDLSTYDTTLGHSYIAFKPQHSGTGPSQYIFMDDFNYEYNPVQGFNDEPTTANILLASDDYGCNNAITGDFTGATQSPEFPCTAPTYSDYNDIWYRFTPDETGEYAFGAEDVTGDPLSMFIFEGPSTNPQPLSVGCSTQYSAQMLTAGVTYFVAVASPVPTSEFSLCVYKFPEVPVNDEPAGALVLTESNNNICENAVTGYTASGTLSDDSECGVNTIDVWYTFVPNSTANYTFRRTLINGAASTSVAVYSGTPGNLTQVTEQCNSYLQTVDLIAGETYYVSVSSGGSSIPIYFELCAYPSPPAPSNNECDAGIILTVGEDFPSSYIIGNNTSATRNENDPMVSCEGLEFEEKGKDVWYTVTVPDSGRLVLETQSDNDPYLDDTGMEAYIGECGMLESLACDSDGGQGFFSYIELTDLQPGATISVRVWGYVGRFGTFRLAAYDDSPTCEFPTDITITDITETSALLSWAEPTTPPSGGYEYIVQLEDTGYPGATTGTVTTETNAILDNLTPNTAYEVYVKSICDTNASAWDGPYGFITDEVLGVSEHEEISLQFYPNPVQDVLNFSASQVIETLTVYSLTGQIVQTERVGATQGQINLSGLSTGMYLVEVQTSYGNELVKVFVE</sequence>
<keyword evidence="2" id="KW-0677">Repeat</keyword>
<dbReference type="InterPro" id="IPR013783">
    <property type="entry name" value="Ig-like_fold"/>
</dbReference>
<name>A0A370Q537_9FLAO</name>
<dbReference type="PANTHER" id="PTHR46708">
    <property type="entry name" value="TENASCIN"/>
    <property type="match status" value="1"/>
</dbReference>
<reference evidence="5 6" key="1">
    <citation type="submission" date="2018-07" db="EMBL/GenBank/DDBJ databases">
        <title>Genomic Encyclopedia of Type Strains, Phase IV (KMG-IV): sequencing the most valuable type-strain genomes for metagenomic binning, comparative biology and taxonomic classification.</title>
        <authorList>
            <person name="Goeker M."/>
        </authorList>
    </citation>
    <scope>NUCLEOTIDE SEQUENCE [LARGE SCALE GENOMIC DNA]</scope>
    <source>
        <strain evidence="5 6">DSM 101478</strain>
    </source>
</reference>
<dbReference type="SUPFAM" id="SSF49265">
    <property type="entry name" value="Fibronectin type III"/>
    <property type="match status" value="2"/>
</dbReference>
<dbReference type="Pfam" id="PF00041">
    <property type="entry name" value="fn3"/>
    <property type="match status" value="2"/>
</dbReference>
<organism evidence="5 6">
    <name type="scientific">Marinirhabdus gelatinilytica</name>
    <dbReference type="NCBI Taxonomy" id="1703343"/>
    <lineage>
        <taxon>Bacteria</taxon>
        <taxon>Pseudomonadati</taxon>
        <taxon>Bacteroidota</taxon>
        <taxon>Flavobacteriia</taxon>
        <taxon>Flavobacteriales</taxon>
        <taxon>Flavobacteriaceae</taxon>
    </lineage>
</organism>
<evidence type="ECO:0000259" key="4">
    <source>
        <dbReference type="PROSITE" id="PS50853"/>
    </source>
</evidence>